<keyword evidence="1" id="KW-0472">Membrane</keyword>
<feature type="transmembrane region" description="Helical" evidence="1">
    <location>
        <begin position="141"/>
        <end position="163"/>
    </location>
</feature>
<organism>
    <name type="scientific">Ixodes scapularis</name>
    <name type="common">Black-legged tick</name>
    <name type="synonym">Deer tick</name>
    <dbReference type="NCBI Taxonomy" id="6945"/>
    <lineage>
        <taxon>Eukaryota</taxon>
        <taxon>Metazoa</taxon>
        <taxon>Ecdysozoa</taxon>
        <taxon>Arthropoda</taxon>
        <taxon>Chelicerata</taxon>
        <taxon>Arachnida</taxon>
        <taxon>Acari</taxon>
        <taxon>Parasitiformes</taxon>
        <taxon>Ixodida</taxon>
        <taxon>Ixodoidea</taxon>
        <taxon>Ixodidae</taxon>
        <taxon>Ixodinae</taxon>
        <taxon>Ixodes</taxon>
    </lineage>
</organism>
<protein>
    <submittedName>
        <fullName evidence="2 3">Uncharacterized protein</fullName>
    </submittedName>
</protein>
<gene>
    <name evidence="2" type="ORF">IscW_ISCW021610</name>
</gene>
<evidence type="ECO:0000313" key="2">
    <source>
        <dbReference type="EMBL" id="EEC15227.1"/>
    </source>
</evidence>
<dbReference type="AlphaFoldDB" id="B7Q8Q5"/>
<keyword evidence="4" id="KW-1185">Reference proteome</keyword>
<keyword evidence="1" id="KW-1133">Transmembrane helix</keyword>
<keyword evidence="1" id="KW-0812">Transmembrane</keyword>
<dbReference type="PaxDb" id="6945-B7Q8Q5"/>
<dbReference type="EMBL" id="ABJB010895855">
    <property type="status" value="NOT_ANNOTATED_CDS"/>
    <property type="molecule type" value="Genomic_DNA"/>
</dbReference>
<accession>B7Q8Q5</accession>
<reference evidence="2 4" key="1">
    <citation type="submission" date="2008-03" db="EMBL/GenBank/DDBJ databases">
        <title>Annotation of Ixodes scapularis.</title>
        <authorList>
            <consortium name="Ixodes scapularis Genome Project Consortium"/>
            <person name="Caler E."/>
            <person name="Hannick L.I."/>
            <person name="Bidwell S."/>
            <person name="Joardar V."/>
            <person name="Thiagarajan M."/>
            <person name="Amedeo P."/>
            <person name="Galinsky K.J."/>
            <person name="Schobel S."/>
            <person name="Inman J."/>
            <person name="Hostetler J."/>
            <person name="Miller J."/>
            <person name="Hammond M."/>
            <person name="Megy K."/>
            <person name="Lawson D."/>
            <person name="Kodira C."/>
            <person name="Sutton G."/>
            <person name="Meyer J."/>
            <person name="Hill C.A."/>
            <person name="Birren B."/>
            <person name="Nene V."/>
            <person name="Collins F."/>
            <person name="Alarcon-Chaidez F."/>
            <person name="Wikel S."/>
            <person name="Strausberg R."/>
        </authorList>
    </citation>
    <scope>NUCLEOTIDE SEQUENCE [LARGE SCALE GENOMIC DNA]</scope>
    <source>
        <strain evidence="4">Wikel</strain>
        <strain evidence="2">Wikel colony</strain>
    </source>
</reference>
<dbReference type="EMBL" id="DS885551">
    <property type="protein sequence ID" value="EEC15227.1"/>
    <property type="molecule type" value="Genomic_DNA"/>
</dbReference>
<evidence type="ECO:0000313" key="3">
    <source>
        <dbReference type="EnsemblMetazoa" id="ISCW021610-PA"/>
    </source>
</evidence>
<name>B7Q8Q5_IXOSC</name>
<reference evidence="3" key="2">
    <citation type="submission" date="2020-05" db="UniProtKB">
        <authorList>
            <consortium name="EnsemblMetazoa"/>
        </authorList>
    </citation>
    <scope>IDENTIFICATION</scope>
    <source>
        <strain evidence="3">wikel</strain>
    </source>
</reference>
<dbReference type="HOGENOM" id="CLU_1316714_0_0_1"/>
<evidence type="ECO:0000256" key="1">
    <source>
        <dbReference type="SAM" id="Phobius"/>
    </source>
</evidence>
<proteinExistence type="predicted"/>
<dbReference type="EnsemblMetazoa" id="ISCW021610-RA">
    <property type="protein sequence ID" value="ISCW021610-PA"/>
    <property type="gene ID" value="ISCW021610"/>
</dbReference>
<dbReference type="VEuPathDB" id="VectorBase:ISCI021610"/>
<dbReference type="InParanoid" id="B7Q8Q5"/>
<dbReference type="VEuPathDB" id="VectorBase:ISCW021610"/>
<evidence type="ECO:0000313" key="4">
    <source>
        <dbReference type="Proteomes" id="UP000001555"/>
    </source>
</evidence>
<sequence>MIWFYFKVTRDSSNNTATTLDGSFEYRRHCKDTSCTPCRYLIGLSTVTTTKDCDRQDCCRVKLDSTKATSSSDKRRVQLSSSTRTTQGYDEVMARLEDPAACAKLSLSELRPIGQLRTSDMFVGQGGRGRYADVIEFAKNLTIWILVLCGTGTIMFGAIGTIIMRSVAFMFFSSVVGSTLTTLGILMAIYCTDASDRNFRLMNPKYNYT</sequence>
<dbReference type="Proteomes" id="UP000001555">
    <property type="component" value="Unassembled WGS sequence"/>
</dbReference>
<feature type="transmembrane region" description="Helical" evidence="1">
    <location>
        <begin position="169"/>
        <end position="192"/>
    </location>
</feature>